<gene>
    <name evidence="3" type="ORF">GCM10007859_02010</name>
</gene>
<dbReference type="Gene3D" id="3.40.50.20">
    <property type="match status" value="1"/>
</dbReference>
<dbReference type="PANTHER" id="PTHR43300:SF7">
    <property type="entry name" value="UDP-N-ACETYLBACILLOSAMINE N-ACETYLTRANSFERASE"/>
    <property type="match status" value="1"/>
</dbReference>
<dbReference type="InterPro" id="IPR011004">
    <property type="entry name" value="Trimer_LpxA-like_sf"/>
</dbReference>
<dbReference type="EMBL" id="BSOY01000002">
    <property type="protein sequence ID" value="GLS00197.1"/>
    <property type="molecule type" value="Genomic_DNA"/>
</dbReference>
<dbReference type="PANTHER" id="PTHR43300">
    <property type="entry name" value="ACETYLTRANSFERASE"/>
    <property type="match status" value="1"/>
</dbReference>
<name>A0ABQ6BGC1_9CAUL</name>
<comment type="caution">
    <text evidence="3">The sequence shown here is derived from an EMBL/GenBank/DDBJ whole genome shotgun (WGS) entry which is preliminary data.</text>
</comment>
<comment type="similarity">
    <text evidence="1">Belongs to the transferase hexapeptide repeat family.</text>
</comment>
<dbReference type="InterPro" id="IPR020019">
    <property type="entry name" value="AcTrfase_PglD-like"/>
</dbReference>
<evidence type="ECO:0000313" key="4">
    <source>
        <dbReference type="Proteomes" id="UP001156921"/>
    </source>
</evidence>
<dbReference type="Proteomes" id="UP001156921">
    <property type="component" value="Unassembled WGS sequence"/>
</dbReference>
<accession>A0ABQ6BGC1</accession>
<dbReference type="SUPFAM" id="SSF51161">
    <property type="entry name" value="Trimeric LpxA-like enzymes"/>
    <property type="match status" value="1"/>
</dbReference>
<protein>
    <recommendedName>
        <fullName evidence="2">PglD N-terminal domain-containing protein</fullName>
    </recommendedName>
</protein>
<evidence type="ECO:0000313" key="3">
    <source>
        <dbReference type="EMBL" id="GLS00197.1"/>
    </source>
</evidence>
<feature type="domain" description="PglD N-terminal" evidence="2">
    <location>
        <begin position="5"/>
        <end position="76"/>
    </location>
</feature>
<reference evidence="4" key="1">
    <citation type="journal article" date="2019" name="Int. J. Syst. Evol. Microbiol.">
        <title>The Global Catalogue of Microorganisms (GCM) 10K type strain sequencing project: providing services to taxonomists for standard genome sequencing and annotation.</title>
        <authorList>
            <consortium name="The Broad Institute Genomics Platform"/>
            <consortium name="The Broad Institute Genome Sequencing Center for Infectious Disease"/>
            <person name="Wu L."/>
            <person name="Ma J."/>
        </authorList>
    </citation>
    <scope>NUCLEOTIDE SEQUENCE [LARGE SCALE GENOMIC DNA]</scope>
    <source>
        <strain evidence="4">NBRC 110107</strain>
    </source>
</reference>
<organism evidence="3 4">
    <name type="scientific">Brevundimonas denitrificans</name>
    <dbReference type="NCBI Taxonomy" id="1443434"/>
    <lineage>
        <taxon>Bacteria</taxon>
        <taxon>Pseudomonadati</taxon>
        <taxon>Pseudomonadota</taxon>
        <taxon>Alphaproteobacteria</taxon>
        <taxon>Caulobacterales</taxon>
        <taxon>Caulobacteraceae</taxon>
        <taxon>Brevundimonas</taxon>
    </lineage>
</organism>
<proteinExistence type="inferred from homology"/>
<evidence type="ECO:0000256" key="1">
    <source>
        <dbReference type="ARBA" id="ARBA00007274"/>
    </source>
</evidence>
<dbReference type="CDD" id="cd03360">
    <property type="entry name" value="LbH_AT_putative"/>
    <property type="match status" value="1"/>
</dbReference>
<dbReference type="InterPro" id="IPR041561">
    <property type="entry name" value="PglD_N"/>
</dbReference>
<sequence>MKRSLAIIGAGGHGRVVADCAEALGWGRIEFFDDEGVGTSSGPWPVVGATGALFERARDYDGVIVGIGANRARLERHRALVARGAAMAVLIHPSATVSRHARIDAGTVMFAGAVVNIGAVIGQACIINTGATVDHDDRLADGVHLSPGSHLGGGATVGECSWIGLGASVREGVSIGRDVRVGAGAAVVADAPDGMVMVGVPARPLKRNDDA</sequence>
<dbReference type="InterPro" id="IPR050179">
    <property type="entry name" value="Trans_hexapeptide_repeat"/>
</dbReference>
<dbReference type="Pfam" id="PF17836">
    <property type="entry name" value="PglD_N"/>
    <property type="match status" value="1"/>
</dbReference>
<dbReference type="RefSeq" id="WP_284220168.1">
    <property type="nucleotide sequence ID" value="NZ_BSOY01000002.1"/>
</dbReference>
<keyword evidence="4" id="KW-1185">Reference proteome</keyword>
<evidence type="ECO:0000259" key="2">
    <source>
        <dbReference type="Pfam" id="PF17836"/>
    </source>
</evidence>
<dbReference type="Gene3D" id="2.160.10.10">
    <property type="entry name" value="Hexapeptide repeat proteins"/>
    <property type="match status" value="1"/>
</dbReference>
<dbReference type="NCBIfam" id="TIGR03570">
    <property type="entry name" value="NeuD_NnaD"/>
    <property type="match status" value="1"/>
</dbReference>